<keyword evidence="1" id="KW-0472">Membrane</keyword>
<keyword evidence="1" id="KW-0812">Transmembrane</keyword>
<evidence type="ECO:0000313" key="2">
    <source>
        <dbReference type="EMBL" id="SEM37892.1"/>
    </source>
</evidence>
<name>A0A1H7XVC1_9BACI</name>
<feature type="transmembrane region" description="Helical" evidence="1">
    <location>
        <begin position="7"/>
        <end position="26"/>
    </location>
</feature>
<dbReference type="OrthoDB" id="2969610at2"/>
<keyword evidence="3" id="KW-1185">Reference proteome</keyword>
<proteinExistence type="predicted"/>
<dbReference type="STRING" id="930146.SAMN05192533_102390"/>
<evidence type="ECO:0000313" key="3">
    <source>
        <dbReference type="Proteomes" id="UP000198553"/>
    </source>
</evidence>
<keyword evidence="1" id="KW-1133">Transmembrane helix</keyword>
<sequence length="80" mass="9210">MNKNRYLLYLLICGLMLYYAIPRISFETLGAESLFAGAWLLLAFCVIAGNLSAFLYTPKKQKMVRKKVESEPKKRRSFAN</sequence>
<accession>A0A1H7XVC1</accession>
<protein>
    <submittedName>
        <fullName evidence="2">Uncharacterized protein</fullName>
    </submittedName>
</protein>
<gene>
    <name evidence="2" type="ORF">SAMN05192533_102390</name>
</gene>
<organism evidence="2 3">
    <name type="scientific">Mesobacillus persicus</name>
    <dbReference type="NCBI Taxonomy" id="930146"/>
    <lineage>
        <taxon>Bacteria</taxon>
        <taxon>Bacillati</taxon>
        <taxon>Bacillota</taxon>
        <taxon>Bacilli</taxon>
        <taxon>Bacillales</taxon>
        <taxon>Bacillaceae</taxon>
        <taxon>Mesobacillus</taxon>
    </lineage>
</organism>
<feature type="transmembrane region" description="Helical" evidence="1">
    <location>
        <begin position="38"/>
        <end position="57"/>
    </location>
</feature>
<dbReference type="AlphaFoldDB" id="A0A1H7XVC1"/>
<dbReference type="Proteomes" id="UP000198553">
    <property type="component" value="Unassembled WGS sequence"/>
</dbReference>
<reference evidence="3" key="1">
    <citation type="submission" date="2016-10" db="EMBL/GenBank/DDBJ databases">
        <authorList>
            <person name="Varghese N."/>
            <person name="Submissions S."/>
        </authorList>
    </citation>
    <scope>NUCLEOTIDE SEQUENCE [LARGE SCALE GENOMIC DNA]</scope>
    <source>
        <strain evidence="3">B48,IBRC-M 10115,DSM 25386,CECT 8001</strain>
    </source>
</reference>
<dbReference type="EMBL" id="FOBW01000002">
    <property type="protein sequence ID" value="SEM37892.1"/>
    <property type="molecule type" value="Genomic_DNA"/>
</dbReference>
<dbReference type="RefSeq" id="WP_090741576.1">
    <property type="nucleotide sequence ID" value="NZ_FOBW01000002.1"/>
</dbReference>
<evidence type="ECO:0000256" key="1">
    <source>
        <dbReference type="SAM" id="Phobius"/>
    </source>
</evidence>